<dbReference type="PANTHER" id="PTHR33933">
    <property type="entry name" value="NUCLEOTIDYLTRANSFERASE"/>
    <property type="match status" value="1"/>
</dbReference>
<keyword evidence="3" id="KW-1185">Reference proteome</keyword>
<dbReference type="InterPro" id="IPR052548">
    <property type="entry name" value="Type_VII_TA_antitoxin"/>
</dbReference>
<dbReference type="AlphaFoldDB" id="A0A017RRB8"/>
<dbReference type="Gene3D" id="3.30.460.10">
    <property type="entry name" value="Beta Polymerase, domain 2"/>
    <property type="match status" value="1"/>
</dbReference>
<dbReference type="Pfam" id="PF01909">
    <property type="entry name" value="NTP_transf_2"/>
    <property type="match status" value="1"/>
</dbReference>
<accession>A0A017RRB8</accession>
<dbReference type="EMBL" id="AZQP01000069">
    <property type="protein sequence ID" value="EYE87313.1"/>
    <property type="molecule type" value="Genomic_DNA"/>
</dbReference>
<dbReference type="PANTHER" id="PTHR33933:SF3">
    <property type="entry name" value="PROTEIN ADENYLYLTRANSFERASE MJ0604-RELATED"/>
    <property type="match status" value="1"/>
</dbReference>
<dbReference type="InterPro" id="IPR002934">
    <property type="entry name" value="Polymerase_NTP_transf_dom"/>
</dbReference>
<dbReference type="Proteomes" id="UP000019681">
    <property type="component" value="Unassembled WGS sequence"/>
</dbReference>
<evidence type="ECO:0000313" key="2">
    <source>
        <dbReference type="EMBL" id="EYE87313.1"/>
    </source>
</evidence>
<feature type="domain" description="Polymerase nucleotidyl transferase" evidence="1">
    <location>
        <begin position="60"/>
        <end position="139"/>
    </location>
</feature>
<dbReference type="CDD" id="cd05403">
    <property type="entry name" value="NT_KNTase_like"/>
    <property type="match status" value="1"/>
</dbReference>
<sequence length="154" mass="18078">MTTIDCALKRSILIYIEKVTENRYNKIKRKIILKLQFVRERLRSHMRLEGDSMCPYDNEIEKIKNQIITKYAPKDIILFGSCAKGLVKRESDIDICVILDTQDKRQTLREMLVDIEYDVDLDIVIYTPSEWLKYKDDKSNFANIINRTGVSLIG</sequence>
<evidence type="ECO:0000259" key="1">
    <source>
        <dbReference type="Pfam" id="PF01909"/>
    </source>
</evidence>
<protein>
    <submittedName>
        <fullName evidence="2">Nucleotidyltransferase</fullName>
    </submittedName>
</protein>
<keyword evidence="2" id="KW-0808">Transferase</keyword>
<organism evidence="2 3">
    <name type="scientific">Fervidicella metallireducens AeB</name>
    <dbReference type="NCBI Taxonomy" id="1403537"/>
    <lineage>
        <taxon>Bacteria</taxon>
        <taxon>Bacillati</taxon>
        <taxon>Bacillota</taxon>
        <taxon>Clostridia</taxon>
        <taxon>Eubacteriales</taxon>
        <taxon>Clostridiaceae</taxon>
        <taxon>Fervidicella</taxon>
    </lineage>
</organism>
<reference evidence="2 3" key="1">
    <citation type="journal article" date="2014" name="Genome Announc.">
        <title>Draft Genome Sequence of Fervidicella metallireducens Strain AeBT, an Iron-Reducing Thermoanaerobe from the Great Artesian Basin.</title>
        <authorList>
            <person name="Patel B.K."/>
        </authorList>
    </citation>
    <scope>NUCLEOTIDE SEQUENCE [LARGE SCALE GENOMIC DNA]</scope>
    <source>
        <strain evidence="2 3">AeB</strain>
    </source>
</reference>
<gene>
    <name evidence="2" type="ORF">Q428_13985</name>
</gene>
<evidence type="ECO:0000313" key="3">
    <source>
        <dbReference type="Proteomes" id="UP000019681"/>
    </source>
</evidence>
<dbReference type="STRING" id="1403537.Q428_13985"/>
<comment type="caution">
    <text evidence="2">The sequence shown here is derived from an EMBL/GenBank/DDBJ whole genome shotgun (WGS) entry which is preliminary data.</text>
</comment>
<dbReference type="GO" id="GO:0016779">
    <property type="term" value="F:nucleotidyltransferase activity"/>
    <property type="evidence" value="ECO:0007669"/>
    <property type="project" value="InterPro"/>
</dbReference>
<dbReference type="RefSeq" id="WP_242847847.1">
    <property type="nucleotide sequence ID" value="NZ_AZQP01000069.1"/>
</dbReference>
<name>A0A017RRB8_9CLOT</name>
<proteinExistence type="predicted"/>
<dbReference type="SUPFAM" id="SSF81301">
    <property type="entry name" value="Nucleotidyltransferase"/>
    <property type="match status" value="1"/>
</dbReference>
<dbReference type="InterPro" id="IPR043519">
    <property type="entry name" value="NT_sf"/>
</dbReference>